<sequence>MSILPKETMSAKQKQVESATEDAEDIGKLFKRIDEEKKNLANEKNKEEYDPFSAVHLSPFKPKE</sequence>
<proteinExistence type="predicted"/>
<protein>
    <submittedName>
        <fullName evidence="2">Uncharacterized protein</fullName>
    </submittedName>
</protein>
<dbReference type="RefSeq" id="WP_025386702.1">
    <property type="nucleotide sequence ID" value="NZ_LCUA01000014.1"/>
</dbReference>
<name>A0A0W0X1I0_9GAMM</name>
<dbReference type="Proteomes" id="UP000054858">
    <property type="component" value="Unassembled WGS sequence"/>
</dbReference>
<accession>A0A0W0X1I0</accession>
<evidence type="ECO:0000313" key="3">
    <source>
        <dbReference type="Proteomes" id="UP000054858"/>
    </source>
</evidence>
<dbReference type="PATRIC" id="fig|29423.5.peg.1436"/>
<dbReference type="AlphaFoldDB" id="A0A0W0X1I0"/>
<feature type="region of interest" description="Disordered" evidence="1">
    <location>
        <begin position="40"/>
        <end position="64"/>
    </location>
</feature>
<dbReference type="EMBL" id="LNYP01000028">
    <property type="protein sequence ID" value="KTD38429.1"/>
    <property type="molecule type" value="Genomic_DNA"/>
</dbReference>
<evidence type="ECO:0000256" key="1">
    <source>
        <dbReference type="SAM" id="MobiDB-lite"/>
    </source>
</evidence>
<feature type="region of interest" description="Disordered" evidence="1">
    <location>
        <begin position="1"/>
        <end position="26"/>
    </location>
</feature>
<organism evidence="2 3">
    <name type="scientific">Legionella oakridgensis</name>
    <dbReference type="NCBI Taxonomy" id="29423"/>
    <lineage>
        <taxon>Bacteria</taxon>
        <taxon>Pseudomonadati</taxon>
        <taxon>Pseudomonadota</taxon>
        <taxon>Gammaproteobacteria</taxon>
        <taxon>Legionellales</taxon>
        <taxon>Legionellaceae</taxon>
        <taxon>Legionella</taxon>
    </lineage>
</organism>
<evidence type="ECO:0000313" key="2">
    <source>
        <dbReference type="EMBL" id="KTD38429.1"/>
    </source>
</evidence>
<feature type="compositionally biased region" description="Basic and acidic residues" evidence="1">
    <location>
        <begin position="40"/>
        <end position="49"/>
    </location>
</feature>
<reference evidence="2 3" key="1">
    <citation type="submission" date="2015-11" db="EMBL/GenBank/DDBJ databases">
        <title>Genomic analysis of 38 Legionella species identifies large and diverse effector repertoires.</title>
        <authorList>
            <person name="Burstein D."/>
            <person name="Amaro F."/>
            <person name="Zusman T."/>
            <person name="Lifshitz Z."/>
            <person name="Cohen O."/>
            <person name="Gilbert J.A."/>
            <person name="Pupko T."/>
            <person name="Shuman H.A."/>
            <person name="Segal G."/>
        </authorList>
    </citation>
    <scope>NUCLEOTIDE SEQUENCE [LARGE SCALE GENOMIC DNA]</scope>
    <source>
        <strain evidence="2 3">Oak Ridge-10</strain>
    </source>
</reference>
<gene>
    <name evidence="2" type="ORF">Loak_1374</name>
</gene>
<comment type="caution">
    <text evidence="2">The sequence shown here is derived from an EMBL/GenBank/DDBJ whole genome shotgun (WGS) entry which is preliminary data.</text>
</comment>